<dbReference type="AlphaFoldDB" id="A0A6A6NV14"/>
<sequence>MARWRRSSHTHGESMIGARAVLVHCIRTEWANGQLLYKWRRPPLAPSRTCPWSRAHSCAHLTLCPTSRVTSASVVVEKSPALFRSDQLKSSIRTVRNRCATVELAGCIPPLACLNCILETASSFTVVPQINGLRYCRGVSYLCLAREGLHIPPLQRIPAHAAVPPQWRTST</sequence>
<protein>
    <submittedName>
        <fullName evidence="1">Uncharacterized protein</fullName>
    </submittedName>
</protein>
<dbReference type="EMBL" id="MU001686">
    <property type="protein sequence ID" value="KAF2455625.1"/>
    <property type="molecule type" value="Genomic_DNA"/>
</dbReference>
<organism evidence="1 2">
    <name type="scientific">Lineolata rhizophorae</name>
    <dbReference type="NCBI Taxonomy" id="578093"/>
    <lineage>
        <taxon>Eukaryota</taxon>
        <taxon>Fungi</taxon>
        <taxon>Dikarya</taxon>
        <taxon>Ascomycota</taxon>
        <taxon>Pezizomycotina</taxon>
        <taxon>Dothideomycetes</taxon>
        <taxon>Dothideomycetes incertae sedis</taxon>
        <taxon>Lineolatales</taxon>
        <taxon>Lineolataceae</taxon>
        <taxon>Lineolata</taxon>
    </lineage>
</organism>
<gene>
    <name evidence="1" type="ORF">BDY21DRAFT_69039</name>
</gene>
<evidence type="ECO:0000313" key="2">
    <source>
        <dbReference type="Proteomes" id="UP000799766"/>
    </source>
</evidence>
<evidence type="ECO:0000313" key="1">
    <source>
        <dbReference type="EMBL" id="KAF2455625.1"/>
    </source>
</evidence>
<name>A0A6A6NV14_9PEZI</name>
<proteinExistence type="predicted"/>
<accession>A0A6A6NV14</accession>
<keyword evidence="2" id="KW-1185">Reference proteome</keyword>
<reference evidence="1" key="1">
    <citation type="journal article" date="2020" name="Stud. Mycol.">
        <title>101 Dothideomycetes genomes: a test case for predicting lifestyles and emergence of pathogens.</title>
        <authorList>
            <person name="Haridas S."/>
            <person name="Albert R."/>
            <person name="Binder M."/>
            <person name="Bloem J."/>
            <person name="Labutti K."/>
            <person name="Salamov A."/>
            <person name="Andreopoulos B."/>
            <person name="Baker S."/>
            <person name="Barry K."/>
            <person name="Bills G."/>
            <person name="Bluhm B."/>
            <person name="Cannon C."/>
            <person name="Castanera R."/>
            <person name="Culley D."/>
            <person name="Daum C."/>
            <person name="Ezra D."/>
            <person name="Gonzalez J."/>
            <person name="Henrissat B."/>
            <person name="Kuo A."/>
            <person name="Liang C."/>
            <person name="Lipzen A."/>
            <person name="Lutzoni F."/>
            <person name="Magnuson J."/>
            <person name="Mondo S."/>
            <person name="Nolan M."/>
            <person name="Ohm R."/>
            <person name="Pangilinan J."/>
            <person name="Park H.-J."/>
            <person name="Ramirez L."/>
            <person name="Alfaro M."/>
            <person name="Sun H."/>
            <person name="Tritt A."/>
            <person name="Yoshinaga Y."/>
            <person name="Zwiers L.-H."/>
            <person name="Turgeon B."/>
            <person name="Goodwin S."/>
            <person name="Spatafora J."/>
            <person name="Crous P."/>
            <person name="Grigoriev I."/>
        </authorList>
    </citation>
    <scope>NUCLEOTIDE SEQUENCE</scope>
    <source>
        <strain evidence="1">ATCC 16933</strain>
    </source>
</reference>
<dbReference type="Proteomes" id="UP000799766">
    <property type="component" value="Unassembled WGS sequence"/>
</dbReference>